<dbReference type="EMBL" id="JBHRZG010000024">
    <property type="protein sequence ID" value="MFC3834789.1"/>
    <property type="molecule type" value="Genomic_DNA"/>
</dbReference>
<sequence length="236" mass="24924">MVKVTSLGQTFTAQGQGYGPFIATAERPYLEVPLSIALVSGAPVYEEGEATVSPEQVTAPLTVEAARQLLGLPVDPEGAGSLPWLRRSLDESERQRLDALRDRDQVQAEYGTFRQAADHAGAQATNARVALEQRVTELQGELDTARARIAELEGTPVPGETPSDVAPAPTGTPLVAGLPVPELLVQHGFDTMEKLDAGLVVPDGATESPVMAVTGIGKKSVEAYQKAVTDWKAESA</sequence>
<evidence type="ECO:0000313" key="3">
    <source>
        <dbReference type="Proteomes" id="UP001595803"/>
    </source>
</evidence>
<evidence type="ECO:0000256" key="1">
    <source>
        <dbReference type="SAM" id="Coils"/>
    </source>
</evidence>
<evidence type="ECO:0000313" key="2">
    <source>
        <dbReference type="EMBL" id="MFC3834789.1"/>
    </source>
</evidence>
<keyword evidence="1" id="KW-0175">Coiled coil</keyword>
<organism evidence="2 3">
    <name type="scientific">Deinococcus rufus</name>
    <dbReference type="NCBI Taxonomy" id="2136097"/>
    <lineage>
        <taxon>Bacteria</taxon>
        <taxon>Thermotogati</taxon>
        <taxon>Deinococcota</taxon>
        <taxon>Deinococci</taxon>
        <taxon>Deinococcales</taxon>
        <taxon>Deinococcaceae</taxon>
        <taxon>Deinococcus</taxon>
    </lineage>
</organism>
<evidence type="ECO:0008006" key="4">
    <source>
        <dbReference type="Google" id="ProtNLM"/>
    </source>
</evidence>
<accession>A0ABV7ZF87</accession>
<proteinExistence type="predicted"/>
<keyword evidence="3" id="KW-1185">Reference proteome</keyword>
<name>A0ABV7ZF87_9DEIO</name>
<gene>
    <name evidence="2" type="ORF">ACFOSB_18175</name>
</gene>
<protein>
    <recommendedName>
        <fullName evidence="4">Helix-hairpin-helix domain-containing protein</fullName>
    </recommendedName>
</protein>
<dbReference type="RefSeq" id="WP_322472226.1">
    <property type="nucleotide sequence ID" value="NZ_JBHRZG010000024.1"/>
</dbReference>
<dbReference type="Proteomes" id="UP001595803">
    <property type="component" value="Unassembled WGS sequence"/>
</dbReference>
<reference evidence="3" key="1">
    <citation type="journal article" date="2019" name="Int. J. Syst. Evol. Microbiol.">
        <title>The Global Catalogue of Microorganisms (GCM) 10K type strain sequencing project: providing services to taxonomists for standard genome sequencing and annotation.</title>
        <authorList>
            <consortium name="The Broad Institute Genomics Platform"/>
            <consortium name="The Broad Institute Genome Sequencing Center for Infectious Disease"/>
            <person name="Wu L."/>
            <person name="Ma J."/>
        </authorList>
    </citation>
    <scope>NUCLEOTIDE SEQUENCE [LARGE SCALE GENOMIC DNA]</scope>
    <source>
        <strain evidence="3">CCTCC AB 2017081</strain>
    </source>
</reference>
<feature type="coiled-coil region" evidence="1">
    <location>
        <begin position="89"/>
        <end position="155"/>
    </location>
</feature>
<comment type="caution">
    <text evidence="2">The sequence shown here is derived from an EMBL/GenBank/DDBJ whole genome shotgun (WGS) entry which is preliminary data.</text>
</comment>